<reference evidence="1 2" key="1">
    <citation type="journal article" date="2016" name="Sci. Rep.">
        <title>A proposed integrated approach for the preclinical evaluation of phage therapy in Pseudomonas infections.</title>
        <authorList>
            <person name="Danis-Wlodarczyk K."/>
            <person name="Vandenheuvel D."/>
            <person name="Jang H.B."/>
            <person name="Briers Y."/>
            <person name="Olszak T."/>
            <person name="Arabski M."/>
            <person name="Wasik S."/>
            <person name="Drabik M."/>
            <person name="Higgins G."/>
            <person name="Tyrrell J."/>
            <person name="Harvey B.J."/>
            <person name="Noben J.P."/>
            <person name="Lavigne R."/>
            <person name="Drulis-Kawa Z."/>
        </authorList>
    </citation>
    <scope>NUCLEOTIDE SEQUENCE [LARGE SCALE GENOMIC DNA]</scope>
</reference>
<dbReference type="Proteomes" id="UP000224336">
    <property type="component" value="Segment"/>
</dbReference>
<gene>
    <name evidence="1" type="ORF">KTN4_006</name>
</gene>
<evidence type="ECO:0000313" key="2">
    <source>
        <dbReference type="Proteomes" id="UP000224336"/>
    </source>
</evidence>
<evidence type="ECO:0000313" key="1">
    <source>
        <dbReference type="EMBL" id="ANM44764.1"/>
    </source>
</evidence>
<protein>
    <submittedName>
        <fullName evidence="1">Uncharacterized protein</fullName>
    </submittedName>
</protein>
<organism evidence="1 2">
    <name type="scientific">Pseudomonas phage KTN4</name>
    <dbReference type="NCBI Taxonomy" id="1862701"/>
    <lineage>
        <taxon>Viruses</taxon>
        <taxon>Duplodnaviria</taxon>
        <taxon>Heunggongvirae</taxon>
        <taxon>Uroviricota</taxon>
        <taxon>Caudoviricetes</taxon>
        <taxon>Chimalliviridae</taxon>
        <taxon>Phikzvirus</taxon>
        <taxon>Phikzvirus phiKZ</taxon>
    </lineage>
</organism>
<dbReference type="EMBL" id="KU521356">
    <property type="protein sequence ID" value="ANM44764.1"/>
    <property type="molecule type" value="Genomic_DNA"/>
</dbReference>
<name>A0A192Y4D6_9CAUD</name>
<proteinExistence type="predicted"/>
<sequence length="171" mass="20010">MFEIKFSKKEQFPGRGHCIELYGDYVTERVWHAVKQMVECNITNHEFYKAKEGFCVFFQGGHDNPHGKWILLEFWVDDIEKTREFVRLLTITINRVLTERFTQICVNPNQMGYADGAGAYTVLGEIHKETGCRVNWGSPTTPITFYPENNLEHRKVLDLCETFELPVTKWV</sequence>
<accession>A0A192Y4D6</accession>